<gene>
    <name evidence="2" type="ORF">UAU_00201</name>
</gene>
<reference evidence="2 3" key="1">
    <citation type="submission" date="2013-02" db="EMBL/GenBank/DDBJ databases">
        <title>The Genome Sequence of Enterococcus pallens BAA-351.</title>
        <authorList>
            <consortium name="The Broad Institute Genome Sequencing Platform"/>
            <consortium name="The Broad Institute Genome Sequencing Center for Infectious Disease"/>
            <person name="Earl A.M."/>
            <person name="Gilmore M.S."/>
            <person name="Lebreton F."/>
            <person name="Walker B."/>
            <person name="Young S.K."/>
            <person name="Zeng Q."/>
            <person name="Gargeya S."/>
            <person name="Fitzgerald M."/>
            <person name="Haas B."/>
            <person name="Abouelleil A."/>
            <person name="Alvarado L."/>
            <person name="Arachchi H.M."/>
            <person name="Berlin A.M."/>
            <person name="Chapman S.B."/>
            <person name="Dewar J."/>
            <person name="Goldberg J."/>
            <person name="Griggs A."/>
            <person name="Gujja S."/>
            <person name="Hansen M."/>
            <person name="Howarth C."/>
            <person name="Imamovic A."/>
            <person name="Larimer J."/>
            <person name="McCowan C."/>
            <person name="Murphy C."/>
            <person name="Neiman D."/>
            <person name="Pearson M."/>
            <person name="Priest M."/>
            <person name="Roberts A."/>
            <person name="Saif S."/>
            <person name="Shea T."/>
            <person name="Sisk P."/>
            <person name="Sykes S."/>
            <person name="Wortman J."/>
            <person name="Nusbaum C."/>
            <person name="Birren B."/>
        </authorList>
    </citation>
    <scope>NUCLEOTIDE SEQUENCE [LARGE SCALE GENOMIC DNA]</scope>
    <source>
        <strain evidence="2 3">ATCC BAA-351</strain>
    </source>
</reference>
<organism evidence="2 3">
    <name type="scientific">Enterococcus pallens ATCC BAA-351</name>
    <dbReference type="NCBI Taxonomy" id="1158607"/>
    <lineage>
        <taxon>Bacteria</taxon>
        <taxon>Bacillati</taxon>
        <taxon>Bacillota</taxon>
        <taxon>Bacilli</taxon>
        <taxon>Lactobacillales</taxon>
        <taxon>Enterococcaceae</taxon>
        <taxon>Enterococcus</taxon>
    </lineage>
</organism>
<dbReference type="EMBL" id="AJAQ01000001">
    <property type="protein sequence ID" value="EOH97533.1"/>
    <property type="molecule type" value="Genomic_DNA"/>
</dbReference>
<comment type="caution">
    <text evidence="2">The sequence shown here is derived from an EMBL/GenBank/DDBJ whole genome shotgun (WGS) entry which is preliminary data.</text>
</comment>
<evidence type="ECO:0000313" key="3">
    <source>
        <dbReference type="Proteomes" id="UP000013782"/>
    </source>
</evidence>
<name>R2QQM7_9ENTE</name>
<evidence type="ECO:0000256" key="1">
    <source>
        <dbReference type="SAM" id="Phobius"/>
    </source>
</evidence>
<keyword evidence="1" id="KW-0472">Membrane</keyword>
<protein>
    <submittedName>
        <fullName evidence="2">Uncharacterized protein</fullName>
    </submittedName>
</protein>
<evidence type="ECO:0000313" key="2">
    <source>
        <dbReference type="EMBL" id="EOH97533.1"/>
    </source>
</evidence>
<proteinExistence type="predicted"/>
<keyword evidence="1" id="KW-1133">Transmembrane helix</keyword>
<feature type="transmembrane region" description="Helical" evidence="1">
    <location>
        <begin position="9"/>
        <end position="28"/>
    </location>
</feature>
<accession>R2QQM7</accession>
<dbReference type="STRING" id="160454.RV10_GL002210"/>
<dbReference type="AlphaFoldDB" id="R2QQM7"/>
<sequence>MEHKLNKAILILYNLCGISLFVVLGKAGMAPPVGYVPPGLLIIGSIPFIALVAAHVALKIVKRKAKKVSKN</sequence>
<dbReference type="Proteomes" id="UP000013782">
    <property type="component" value="Unassembled WGS sequence"/>
</dbReference>
<dbReference type="HOGENOM" id="CLU_2733815_0_0_9"/>
<dbReference type="RefSeq" id="WP_010755266.1">
    <property type="nucleotide sequence ID" value="NZ_ASWD01000002.1"/>
</dbReference>
<keyword evidence="3" id="KW-1185">Reference proteome</keyword>
<feature type="transmembrane region" description="Helical" evidence="1">
    <location>
        <begin position="40"/>
        <end position="61"/>
    </location>
</feature>
<keyword evidence="1" id="KW-0812">Transmembrane</keyword>
<dbReference type="PATRIC" id="fig|1158607.3.peg.201"/>